<dbReference type="RefSeq" id="XP_015468069.1">
    <property type="nucleotide sequence ID" value="XM_015611088.1"/>
</dbReference>
<dbReference type="AlphaFoldDB" id="A0A0V1Q1A5"/>
<dbReference type="SUPFAM" id="SSF51905">
    <property type="entry name" value="FAD/NAD(P)-binding domain"/>
    <property type="match status" value="1"/>
</dbReference>
<dbReference type="PRINTS" id="PR00368">
    <property type="entry name" value="FADPNR"/>
</dbReference>
<feature type="domain" description="FAD/NAD(P)-binding" evidence="4">
    <location>
        <begin position="5"/>
        <end position="293"/>
    </location>
</feature>
<dbReference type="InterPro" id="IPR050097">
    <property type="entry name" value="Ferredoxin-NADP_redctase_2"/>
</dbReference>
<protein>
    <recommendedName>
        <fullName evidence="4">FAD/NAD(P)-binding domain-containing protein</fullName>
    </recommendedName>
</protein>
<dbReference type="EMBL" id="LMYN01000038">
    <property type="protein sequence ID" value="KSA01967.1"/>
    <property type="molecule type" value="Genomic_DNA"/>
</dbReference>
<dbReference type="InterPro" id="IPR023753">
    <property type="entry name" value="FAD/NAD-binding_dom"/>
</dbReference>
<reference evidence="5 6" key="1">
    <citation type="submission" date="2015-11" db="EMBL/GenBank/DDBJ databases">
        <title>The genome of Debaryomyces fabryi.</title>
        <authorList>
            <person name="Tafer H."/>
            <person name="Lopandic K."/>
        </authorList>
    </citation>
    <scope>NUCLEOTIDE SEQUENCE [LARGE SCALE GENOMIC DNA]</scope>
    <source>
        <strain evidence="5 6">CBS 789</strain>
    </source>
</reference>
<evidence type="ECO:0000259" key="4">
    <source>
        <dbReference type="Pfam" id="PF07992"/>
    </source>
</evidence>
<proteinExistence type="inferred from homology"/>
<evidence type="ECO:0000256" key="1">
    <source>
        <dbReference type="ARBA" id="ARBA00009333"/>
    </source>
</evidence>
<organism evidence="5 6">
    <name type="scientific">Debaryomyces fabryi</name>
    <dbReference type="NCBI Taxonomy" id="58627"/>
    <lineage>
        <taxon>Eukaryota</taxon>
        <taxon>Fungi</taxon>
        <taxon>Dikarya</taxon>
        <taxon>Ascomycota</taxon>
        <taxon>Saccharomycotina</taxon>
        <taxon>Pichiomycetes</taxon>
        <taxon>Debaryomycetaceae</taxon>
        <taxon>Debaryomyces</taxon>
    </lineage>
</organism>
<dbReference type="InterPro" id="IPR036188">
    <property type="entry name" value="FAD/NAD-bd_sf"/>
</dbReference>
<dbReference type="PRINTS" id="PR00469">
    <property type="entry name" value="PNDRDTASEII"/>
</dbReference>
<gene>
    <name evidence="5" type="ORF">AC631_02258</name>
</gene>
<dbReference type="GeneID" id="26839267"/>
<evidence type="ECO:0000256" key="2">
    <source>
        <dbReference type="ARBA" id="ARBA00022630"/>
    </source>
</evidence>
<dbReference type="GO" id="GO:0016491">
    <property type="term" value="F:oxidoreductase activity"/>
    <property type="evidence" value="ECO:0007669"/>
    <property type="project" value="UniProtKB-KW"/>
</dbReference>
<dbReference type="Proteomes" id="UP000054251">
    <property type="component" value="Unassembled WGS sequence"/>
</dbReference>
<keyword evidence="3" id="KW-0560">Oxidoreductase</keyword>
<dbReference type="GO" id="GO:0097237">
    <property type="term" value="P:cellular response to toxic substance"/>
    <property type="evidence" value="ECO:0007669"/>
    <property type="project" value="UniProtKB-ARBA"/>
</dbReference>
<comment type="similarity">
    <text evidence="1">Belongs to the class-II pyridine nucleotide-disulfide oxidoreductase family.</text>
</comment>
<evidence type="ECO:0000313" key="5">
    <source>
        <dbReference type="EMBL" id="KSA01967.1"/>
    </source>
</evidence>
<dbReference type="OrthoDB" id="10260355at2759"/>
<dbReference type="Pfam" id="PF07992">
    <property type="entry name" value="Pyr_redox_2"/>
    <property type="match status" value="1"/>
</dbReference>
<name>A0A0V1Q1A5_9ASCO</name>
<keyword evidence="2" id="KW-0285">Flavoprotein</keyword>
<evidence type="ECO:0000313" key="6">
    <source>
        <dbReference type="Proteomes" id="UP000054251"/>
    </source>
</evidence>
<sequence>MENHYEVIIIGGSAAGLAATLAIARTMKTVLCIDSGAPCNKFSDHMHNFIGHDGDSPVEFRSQAKDNLLKYKTVRLVEGKVIKVNKAKTEFQITATVRNTEKLYVGKKIIFASGVNDLINDVNIKDIEKFWGKSALHCPYCHGYEVANRATGLIFDNSRLMDMASMIYNWTKNITVLTNGTKISSICSESEQNELKRKNIEIIDKVITEFVGESGNLETVRFSDGSTISLDCVYIHPPFKLNCEDILNKLQVNIDETRLIKVDGFQRTNIEGVYACGDCTTYFRAVSNAVSQGNIAGAMCTKELFQNSWYE</sequence>
<dbReference type="PANTHER" id="PTHR48105">
    <property type="entry name" value="THIOREDOXIN REDUCTASE 1-RELATED-RELATED"/>
    <property type="match status" value="1"/>
</dbReference>
<keyword evidence="6" id="KW-1185">Reference proteome</keyword>
<comment type="caution">
    <text evidence="5">The sequence shown here is derived from an EMBL/GenBank/DDBJ whole genome shotgun (WGS) entry which is preliminary data.</text>
</comment>
<accession>A0A0V1Q1A5</accession>
<dbReference type="Gene3D" id="3.50.50.60">
    <property type="entry name" value="FAD/NAD(P)-binding domain"/>
    <property type="match status" value="2"/>
</dbReference>
<evidence type="ECO:0000256" key="3">
    <source>
        <dbReference type="ARBA" id="ARBA00023002"/>
    </source>
</evidence>